<dbReference type="InterPro" id="IPR036909">
    <property type="entry name" value="Cyt_c-like_dom_sf"/>
</dbReference>
<evidence type="ECO:0000256" key="1">
    <source>
        <dbReference type="SAM" id="Phobius"/>
    </source>
</evidence>
<dbReference type="RefSeq" id="WP_133231333.1">
    <property type="nucleotide sequence ID" value="NZ_SOZE01000011.1"/>
</dbReference>
<keyword evidence="3" id="KW-1185">Reference proteome</keyword>
<keyword evidence="1" id="KW-1133">Transmembrane helix</keyword>
<name>A0A4Y8SEY3_9SPHI</name>
<gene>
    <name evidence="2" type="ORF">E2R66_12500</name>
</gene>
<dbReference type="Proteomes" id="UP000297540">
    <property type="component" value="Unassembled WGS sequence"/>
</dbReference>
<keyword evidence="1" id="KW-0472">Membrane</keyword>
<organism evidence="2 3">
    <name type="scientific">Mucilaginibacter psychrotolerans</name>
    <dbReference type="NCBI Taxonomy" id="1524096"/>
    <lineage>
        <taxon>Bacteria</taxon>
        <taxon>Pseudomonadati</taxon>
        <taxon>Bacteroidota</taxon>
        <taxon>Sphingobacteriia</taxon>
        <taxon>Sphingobacteriales</taxon>
        <taxon>Sphingobacteriaceae</taxon>
        <taxon>Mucilaginibacter</taxon>
    </lineage>
</organism>
<keyword evidence="1" id="KW-0812">Transmembrane</keyword>
<proteinExistence type="predicted"/>
<dbReference type="SUPFAM" id="SSF46626">
    <property type="entry name" value="Cytochrome c"/>
    <property type="match status" value="1"/>
</dbReference>
<accession>A0A4Y8SEY3</accession>
<reference evidence="2 3" key="1">
    <citation type="journal article" date="2017" name="Int. J. Syst. Evol. Microbiol.">
        <title>Mucilaginibacterpsychrotolerans sp. nov., isolated from peatlands.</title>
        <authorList>
            <person name="Deng Y."/>
            <person name="Shen L."/>
            <person name="Xu B."/>
            <person name="Liu Y."/>
            <person name="Gu Z."/>
            <person name="Liu H."/>
            <person name="Zhou Y."/>
        </authorList>
    </citation>
    <scope>NUCLEOTIDE SEQUENCE [LARGE SCALE GENOMIC DNA]</scope>
    <source>
        <strain evidence="2 3">NH7-4</strain>
    </source>
</reference>
<comment type="caution">
    <text evidence="2">The sequence shown here is derived from an EMBL/GenBank/DDBJ whole genome shotgun (WGS) entry which is preliminary data.</text>
</comment>
<sequence length="133" mass="14521">MDKRWMPTIKTTIMRIYIIVFFTLISLSGCYYDHANLVYPQVPCTITTATYSQNVSGIITTNCSSCHSGNASAGAGIKLDSYTALKTYVSNGQLMNSINHTGGIPVMPQNGQKLSSCDIKTIQTWIDNGTLNN</sequence>
<evidence type="ECO:0000313" key="2">
    <source>
        <dbReference type="EMBL" id="TFF37251.1"/>
    </source>
</evidence>
<dbReference type="GO" id="GO:0009055">
    <property type="term" value="F:electron transfer activity"/>
    <property type="evidence" value="ECO:0007669"/>
    <property type="project" value="InterPro"/>
</dbReference>
<dbReference type="GO" id="GO:0020037">
    <property type="term" value="F:heme binding"/>
    <property type="evidence" value="ECO:0007669"/>
    <property type="project" value="InterPro"/>
</dbReference>
<dbReference type="OrthoDB" id="1524066at2"/>
<feature type="transmembrane region" description="Helical" evidence="1">
    <location>
        <begin position="12"/>
        <end position="34"/>
    </location>
</feature>
<dbReference type="PROSITE" id="PS51257">
    <property type="entry name" value="PROKAR_LIPOPROTEIN"/>
    <property type="match status" value="1"/>
</dbReference>
<evidence type="ECO:0000313" key="3">
    <source>
        <dbReference type="Proteomes" id="UP000297540"/>
    </source>
</evidence>
<dbReference type="Gene3D" id="1.10.760.10">
    <property type="entry name" value="Cytochrome c-like domain"/>
    <property type="match status" value="1"/>
</dbReference>
<dbReference type="AlphaFoldDB" id="A0A4Y8SEY3"/>
<protein>
    <submittedName>
        <fullName evidence="2">Cytochrome c</fullName>
    </submittedName>
</protein>
<dbReference type="EMBL" id="SOZE01000011">
    <property type="protein sequence ID" value="TFF37251.1"/>
    <property type="molecule type" value="Genomic_DNA"/>
</dbReference>